<name>A0ABQ0XHQ7_9LACO</name>
<dbReference type="RefSeq" id="WP_057865316.1">
    <property type="nucleotide sequence ID" value="NZ_BKAB01000059.1"/>
</dbReference>
<evidence type="ECO:0000313" key="1">
    <source>
        <dbReference type="EMBL" id="GEP24948.1"/>
    </source>
</evidence>
<keyword evidence="2" id="KW-1185">Reference proteome</keyword>
<evidence type="ECO:0000313" key="2">
    <source>
        <dbReference type="Proteomes" id="UP000321409"/>
    </source>
</evidence>
<comment type="caution">
    <text evidence="1">The sequence shown here is derived from an EMBL/GenBank/DDBJ whole genome shotgun (WGS) entry which is preliminary data.</text>
</comment>
<dbReference type="Proteomes" id="UP000321409">
    <property type="component" value="Unassembled WGS sequence"/>
</dbReference>
<gene>
    <name evidence="1" type="ORF">LDI01_25410</name>
</gene>
<protein>
    <submittedName>
        <fullName evidence="1">Uncharacterized protein</fullName>
    </submittedName>
</protein>
<dbReference type="EMBL" id="BKAB01000059">
    <property type="protein sequence ID" value="GEP24948.1"/>
    <property type="molecule type" value="Genomic_DNA"/>
</dbReference>
<accession>A0ABQ0XHQ7</accession>
<reference evidence="1 2" key="1">
    <citation type="submission" date="2019-07" db="EMBL/GenBank/DDBJ databases">
        <title>Whole genome shotgun sequence of Lactobacillus diolivorans NBRC 107869.</title>
        <authorList>
            <person name="Hosoyama A."/>
            <person name="Uohara A."/>
            <person name="Ohji S."/>
            <person name="Ichikawa N."/>
        </authorList>
    </citation>
    <scope>NUCLEOTIDE SEQUENCE [LARGE SCALE GENOMIC DNA]</scope>
    <source>
        <strain evidence="1 2">NBRC 107869</strain>
    </source>
</reference>
<proteinExistence type="predicted"/>
<sequence>MPRNNFDIHEAFAEKTVAVVLDHLKEIRQKRPKSDFILLDDKNFMVDDLSVVGSLISLNLINNKGMRCERLIAPESFSVTIKELRKQ</sequence>
<organism evidence="1 2">
    <name type="scientific">Lentilactobacillus diolivorans</name>
    <dbReference type="NCBI Taxonomy" id="179838"/>
    <lineage>
        <taxon>Bacteria</taxon>
        <taxon>Bacillati</taxon>
        <taxon>Bacillota</taxon>
        <taxon>Bacilli</taxon>
        <taxon>Lactobacillales</taxon>
        <taxon>Lactobacillaceae</taxon>
        <taxon>Lentilactobacillus</taxon>
    </lineage>
</organism>